<name>A0ABR4L9K9_9EURO</name>
<reference evidence="1 2" key="1">
    <citation type="submission" date="2024-07" db="EMBL/GenBank/DDBJ databases">
        <title>Section-level genome sequencing and comparative genomics of Aspergillus sections Usti and Cavernicolus.</title>
        <authorList>
            <consortium name="Lawrence Berkeley National Laboratory"/>
            <person name="Nybo J.L."/>
            <person name="Vesth T.C."/>
            <person name="Theobald S."/>
            <person name="Frisvad J.C."/>
            <person name="Larsen T.O."/>
            <person name="Kjaerboelling I."/>
            <person name="Rothschild-Mancinelli K."/>
            <person name="Lyhne E.K."/>
            <person name="Kogle M.E."/>
            <person name="Barry K."/>
            <person name="Clum A."/>
            <person name="Na H."/>
            <person name="Ledsgaard L."/>
            <person name="Lin J."/>
            <person name="Lipzen A."/>
            <person name="Kuo A."/>
            <person name="Riley R."/>
            <person name="Mondo S."/>
            <person name="LaButti K."/>
            <person name="Haridas S."/>
            <person name="Pangalinan J."/>
            <person name="Salamov A.A."/>
            <person name="Simmons B.A."/>
            <person name="Magnuson J.K."/>
            <person name="Chen J."/>
            <person name="Drula E."/>
            <person name="Henrissat B."/>
            <person name="Wiebenga A."/>
            <person name="Lubbers R.J."/>
            <person name="Gomes A.C."/>
            <person name="Macurrencykelacurrency M.R."/>
            <person name="Stajich J."/>
            <person name="Grigoriev I.V."/>
            <person name="Mortensen U.H."/>
            <person name="De vries R.P."/>
            <person name="Baker S.E."/>
            <person name="Andersen M.R."/>
        </authorList>
    </citation>
    <scope>NUCLEOTIDE SEQUENCE [LARGE SCALE GENOMIC DNA]</scope>
    <source>
        <strain evidence="1 2">CBS 756.74</strain>
    </source>
</reference>
<dbReference type="GeneID" id="98164935"/>
<accession>A0ABR4L9K9</accession>
<evidence type="ECO:0000313" key="2">
    <source>
        <dbReference type="Proteomes" id="UP001610444"/>
    </source>
</evidence>
<dbReference type="RefSeq" id="XP_070904879.1">
    <property type="nucleotide sequence ID" value="XM_071049771.1"/>
</dbReference>
<organism evidence="1 2">
    <name type="scientific">Aspergillus pseudodeflectus</name>
    <dbReference type="NCBI Taxonomy" id="176178"/>
    <lineage>
        <taxon>Eukaryota</taxon>
        <taxon>Fungi</taxon>
        <taxon>Dikarya</taxon>
        <taxon>Ascomycota</taxon>
        <taxon>Pezizomycotina</taxon>
        <taxon>Eurotiomycetes</taxon>
        <taxon>Eurotiomycetidae</taxon>
        <taxon>Eurotiales</taxon>
        <taxon>Aspergillaceae</taxon>
        <taxon>Aspergillus</taxon>
        <taxon>Aspergillus subgen. Nidulantes</taxon>
    </lineage>
</organism>
<evidence type="ECO:0000313" key="1">
    <source>
        <dbReference type="EMBL" id="KAL2860188.1"/>
    </source>
</evidence>
<proteinExistence type="predicted"/>
<protein>
    <submittedName>
        <fullName evidence="1">Uncharacterized protein</fullName>
    </submittedName>
</protein>
<keyword evidence="2" id="KW-1185">Reference proteome</keyword>
<dbReference type="EMBL" id="JBFXLR010000002">
    <property type="protein sequence ID" value="KAL2860188.1"/>
    <property type="molecule type" value="Genomic_DNA"/>
</dbReference>
<dbReference type="Proteomes" id="UP001610444">
    <property type="component" value="Unassembled WGS sequence"/>
</dbReference>
<gene>
    <name evidence="1" type="ORF">BJX68DRAFT_79336</name>
</gene>
<sequence length="114" mass="12709">MFYSGSYMMCFRISLTLCSLILLLYFLCSLYLPWVSLGYLFCSHSPLLLCWLGWRPVMDFETGNVACLLISRICCGSGMGFLGFDQVQSISICLCSSRHSKLIAKHLIAVAGCV</sequence>
<comment type="caution">
    <text evidence="1">The sequence shown here is derived from an EMBL/GenBank/DDBJ whole genome shotgun (WGS) entry which is preliminary data.</text>
</comment>